<evidence type="ECO:0000256" key="2">
    <source>
        <dbReference type="SAM" id="SignalP"/>
    </source>
</evidence>
<evidence type="ECO:0000256" key="1">
    <source>
        <dbReference type="SAM" id="Phobius"/>
    </source>
</evidence>
<name>A0AAV7HP65_DENCH</name>
<keyword evidence="4" id="KW-1185">Reference proteome</keyword>
<dbReference type="EMBL" id="JAGFBR010000002">
    <property type="protein sequence ID" value="KAH0469888.1"/>
    <property type="molecule type" value="Genomic_DNA"/>
</dbReference>
<keyword evidence="2" id="KW-0732">Signal</keyword>
<dbReference type="AlphaFoldDB" id="A0AAV7HP65"/>
<keyword evidence="1" id="KW-1133">Transmembrane helix</keyword>
<dbReference type="Proteomes" id="UP000775213">
    <property type="component" value="Unassembled WGS sequence"/>
</dbReference>
<feature type="transmembrane region" description="Helical" evidence="1">
    <location>
        <begin position="81"/>
        <end position="103"/>
    </location>
</feature>
<sequence>MAKLAILFVLLALPITITIASDAPLASPSPSNSFLTPYAAVPSSESPSAADIVDDSDAASIGAPASEYLPIDSESSKLKSAASFVGASFVGMAAIVGAAGYLLV</sequence>
<evidence type="ECO:0008006" key="5">
    <source>
        <dbReference type="Google" id="ProtNLM"/>
    </source>
</evidence>
<keyword evidence="1" id="KW-0812">Transmembrane</keyword>
<evidence type="ECO:0000313" key="3">
    <source>
        <dbReference type="EMBL" id="KAH0469888.1"/>
    </source>
</evidence>
<feature type="signal peptide" evidence="2">
    <location>
        <begin position="1"/>
        <end position="20"/>
    </location>
</feature>
<reference evidence="3 4" key="1">
    <citation type="journal article" date="2021" name="Hortic Res">
        <title>Chromosome-scale assembly of the Dendrobium chrysotoxum genome enhances the understanding of orchid evolution.</title>
        <authorList>
            <person name="Zhang Y."/>
            <person name="Zhang G.Q."/>
            <person name="Zhang D."/>
            <person name="Liu X.D."/>
            <person name="Xu X.Y."/>
            <person name="Sun W.H."/>
            <person name="Yu X."/>
            <person name="Zhu X."/>
            <person name="Wang Z.W."/>
            <person name="Zhao X."/>
            <person name="Zhong W.Y."/>
            <person name="Chen H."/>
            <person name="Yin W.L."/>
            <person name="Huang T."/>
            <person name="Niu S.C."/>
            <person name="Liu Z.J."/>
        </authorList>
    </citation>
    <scope>NUCLEOTIDE SEQUENCE [LARGE SCALE GENOMIC DNA]</scope>
    <source>
        <strain evidence="3">Lindl</strain>
    </source>
</reference>
<protein>
    <recommendedName>
        <fullName evidence="5">Transmembrane protein</fullName>
    </recommendedName>
</protein>
<feature type="chain" id="PRO_5043383951" description="Transmembrane protein" evidence="2">
    <location>
        <begin position="21"/>
        <end position="104"/>
    </location>
</feature>
<proteinExistence type="predicted"/>
<keyword evidence="1" id="KW-0472">Membrane</keyword>
<gene>
    <name evidence="3" type="ORF">IEQ34_001446</name>
</gene>
<accession>A0AAV7HP65</accession>
<organism evidence="3 4">
    <name type="scientific">Dendrobium chrysotoxum</name>
    <name type="common">Orchid</name>
    <dbReference type="NCBI Taxonomy" id="161865"/>
    <lineage>
        <taxon>Eukaryota</taxon>
        <taxon>Viridiplantae</taxon>
        <taxon>Streptophyta</taxon>
        <taxon>Embryophyta</taxon>
        <taxon>Tracheophyta</taxon>
        <taxon>Spermatophyta</taxon>
        <taxon>Magnoliopsida</taxon>
        <taxon>Liliopsida</taxon>
        <taxon>Asparagales</taxon>
        <taxon>Orchidaceae</taxon>
        <taxon>Epidendroideae</taxon>
        <taxon>Malaxideae</taxon>
        <taxon>Dendrobiinae</taxon>
        <taxon>Dendrobium</taxon>
    </lineage>
</organism>
<evidence type="ECO:0000313" key="4">
    <source>
        <dbReference type="Proteomes" id="UP000775213"/>
    </source>
</evidence>
<comment type="caution">
    <text evidence="3">The sequence shown here is derived from an EMBL/GenBank/DDBJ whole genome shotgun (WGS) entry which is preliminary data.</text>
</comment>